<sequence length="97" mass="10184">MRVAVTMPGTSVTFCPANGDIRVVPWMSWTRTESACAGEVRTTADAALQTAATVSAARRAEDLLGKGFPPGTCVSAGTRVKQERAGLVALCDTRRAE</sequence>
<name>A0ABP6NAN5_9ACTN</name>
<evidence type="ECO:0000313" key="2">
    <source>
        <dbReference type="Proteomes" id="UP001500893"/>
    </source>
</evidence>
<keyword evidence="2" id="KW-1185">Reference proteome</keyword>
<organism evidence="1 2">
    <name type="scientific">Streptomyces rameus</name>
    <dbReference type="NCBI Taxonomy" id="68261"/>
    <lineage>
        <taxon>Bacteria</taxon>
        <taxon>Bacillati</taxon>
        <taxon>Actinomycetota</taxon>
        <taxon>Actinomycetes</taxon>
        <taxon>Kitasatosporales</taxon>
        <taxon>Streptomycetaceae</taxon>
        <taxon>Streptomyces</taxon>
    </lineage>
</organism>
<evidence type="ECO:0000313" key="1">
    <source>
        <dbReference type="EMBL" id="GAA3139734.1"/>
    </source>
</evidence>
<dbReference type="Proteomes" id="UP001500893">
    <property type="component" value="Unassembled WGS sequence"/>
</dbReference>
<gene>
    <name evidence="1" type="ORF">GCM10010521_27720</name>
</gene>
<proteinExistence type="predicted"/>
<protein>
    <submittedName>
        <fullName evidence="1">Uncharacterized protein</fullName>
    </submittedName>
</protein>
<comment type="caution">
    <text evidence="1">The sequence shown here is derived from an EMBL/GenBank/DDBJ whole genome shotgun (WGS) entry which is preliminary data.</text>
</comment>
<reference evidence="2" key="1">
    <citation type="journal article" date="2019" name="Int. J. Syst. Evol. Microbiol.">
        <title>The Global Catalogue of Microorganisms (GCM) 10K type strain sequencing project: providing services to taxonomists for standard genome sequencing and annotation.</title>
        <authorList>
            <consortium name="The Broad Institute Genomics Platform"/>
            <consortium name="The Broad Institute Genome Sequencing Center for Infectious Disease"/>
            <person name="Wu L."/>
            <person name="Ma J."/>
        </authorList>
    </citation>
    <scope>NUCLEOTIDE SEQUENCE [LARGE SCALE GENOMIC DNA]</scope>
    <source>
        <strain evidence="2">JCM 11574</strain>
    </source>
</reference>
<dbReference type="EMBL" id="BAAAVM010000032">
    <property type="protein sequence ID" value="GAA3139734.1"/>
    <property type="molecule type" value="Genomic_DNA"/>
</dbReference>
<accession>A0ABP6NAN5</accession>